<keyword evidence="4" id="KW-0378">Hydrolase</keyword>
<sequence>MLHSNQGSKYKNTSFKCYLTDHSIDHQMSPTYTPEYNSMADRFNHTILNLMQSMLHKSNLPAQFWAEALDLHLHDALYLSPVSNGLHHHLWMLESKHITESCDVVFDDDSNFLCLPLLLVKVLKTKHTMTYPKNGLCLTCCPLKL</sequence>
<dbReference type="InterPro" id="IPR001584">
    <property type="entry name" value="Integrase_cat-core"/>
</dbReference>
<dbReference type="GO" id="GO:0006310">
    <property type="term" value="P:DNA recombination"/>
    <property type="evidence" value="ECO:0007669"/>
    <property type="project" value="UniProtKB-KW"/>
</dbReference>
<dbReference type="PANTHER" id="PTHR42648">
    <property type="entry name" value="TRANSPOSASE, PUTATIVE-RELATED"/>
    <property type="match status" value="1"/>
</dbReference>
<dbReference type="AlphaFoldDB" id="L8HAU8"/>
<evidence type="ECO:0000256" key="5">
    <source>
        <dbReference type="ARBA" id="ARBA00022842"/>
    </source>
</evidence>
<keyword evidence="5" id="KW-0460">Magnesium</keyword>
<keyword evidence="2" id="KW-0479">Metal-binding</keyword>
<evidence type="ECO:0000259" key="10">
    <source>
        <dbReference type="PROSITE" id="PS50994"/>
    </source>
</evidence>
<name>L8HAU8_ACACF</name>
<keyword evidence="8" id="KW-0548">Nucleotidyltransferase</keyword>
<evidence type="ECO:0000313" key="11">
    <source>
        <dbReference type="EMBL" id="ELR22382.1"/>
    </source>
</evidence>
<dbReference type="GO" id="GO:0003887">
    <property type="term" value="F:DNA-directed DNA polymerase activity"/>
    <property type="evidence" value="ECO:0007669"/>
    <property type="project" value="UniProtKB-KW"/>
</dbReference>
<evidence type="ECO:0000313" key="12">
    <source>
        <dbReference type="Proteomes" id="UP000011083"/>
    </source>
</evidence>
<keyword evidence="12" id="KW-1185">Reference proteome</keyword>
<dbReference type="OrthoDB" id="413361at2759"/>
<dbReference type="GO" id="GO:0004519">
    <property type="term" value="F:endonuclease activity"/>
    <property type="evidence" value="ECO:0007669"/>
    <property type="project" value="UniProtKB-KW"/>
</dbReference>
<keyword evidence="8" id="KW-0239">DNA-directed DNA polymerase</keyword>
<dbReference type="SUPFAM" id="SSF53098">
    <property type="entry name" value="Ribonuclease H-like"/>
    <property type="match status" value="1"/>
</dbReference>
<evidence type="ECO:0000256" key="2">
    <source>
        <dbReference type="ARBA" id="ARBA00022723"/>
    </source>
</evidence>
<dbReference type="InterPro" id="IPR012337">
    <property type="entry name" value="RNaseH-like_sf"/>
</dbReference>
<keyword evidence="9" id="KW-0233">DNA recombination</keyword>
<accession>L8HAU8</accession>
<reference evidence="11 12" key="1">
    <citation type="journal article" date="2013" name="Genome Biol.">
        <title>Genome of Acanthamoeba castellanii highlights extensive lateral gene transfer and early evolution of tyrosine kinase signaling.</title>
        <authorList>
            <person name="Clarke M."/>
            <person name="Lohan A.J."/>
            <person name="Liu B."/>
            <person name="Lagkouvardos I."/>
            <person name="Roy S."/>
            <person name="Zafar N."/>
            <person name="Bertelli C."/>
            <person name="Schilde C."/>
            <person name="Kianianmomeni A."/>
            <person name="Burglin T.R."/>
            <person name="Frech C."/>
            <person name="Turcotte B."/>
            <person name="Kopec K.O."/>
            <person name="Synnott J.M."/>
            <person name="Choo C."/>
            <person name="Paponov I."/>
            <person name="Finkler A."/>
            <person name="Soon Heng Tan C."/>
            <person name="Hutchins A.P."/>
            <person name="Weinmeier T."/>
            <person name="Rattei T."/>
            <person name="Chu J.S."/>
            <person name="Gimenez G."/>
            <person name="Irimia M."/>
            <person name="Rigden D.J."/>
            <person name="Fitzpatrick D.A."/>
            <person name="Lorenzo-Morales J."/>
            <person name="Bateman A."/>
            <person name="Chiu C.H."/>
            <person name="Tang P."/>
            <person name="Hegemann P."/>
            <person name="Fromm H."/>
            <person name="Raoult D."/>
            <person name="Greub G."/>
            <person name="Miranda-Saavedra D."/>
            <person name="Chen N."/>
            <person name="Nash P."/>
            <person name="Ginger M.L."/>
            <person name="Horn M."/>
            <person name="Schaap P."/>
            <person name="Caler L."/>
            <person name="Loftus B."/>
        </authorList>
    </citation>
    <scope>NUCLEOTIDE SEQUENCE [LARGE SCALE GENOMIC DNA]</scope>
    <source>
        <strain evidence="11 12">Neff</strain>
    </source>
</reference>
<dbReference type="Proteomes" id="UP000011083">
    <property type="component" value="Unassembled WGS sequence"/>
</dbReference>
<keyword evidence="3" id="KW-0255">Endonuclease</keyword>
<dbReference type="GO" id="GO:0015074">
    <property type="term" value="P:DNA integration"/>
    <property type="evidence" value="ECO:0007669"/>
    <property type="project" value="UniProtKB-KW"/>
</dbReference>
<evidence type="ECO:0000256" key="3">
    <source>
        <dbReference type="ARBA" id="ARBA00022759"/>
    </source>
</evidence>
<evidence type="ECO:0000256" key="6">
    <source>
        <dbReference type="ARBA" id="ARBA00022908"/>
    </source>
</evidence>
<dbReference type="GeneID" id="14923316"/>
<dbReference type="Gene3D" id="3.30.420.10">
    <property type="entry name" value="Ribonuclease H-like superfamily/Ribonuclease H"/>
    <property type="match status" value="1"/>
</dbReference>
<evidence type="ECO:0000256" key="4">
    <source>
        <dbReference type="ARBA" id="ARBA00022801"/>
    </source>
</evidence>
<gene>
    <name evidence="11" type="ORF">ACA1_253990</name>
</gene>
<dbReference type="InterPro" id="IPR039537">
    <property type="entry name" value="Retrotran_Ty1/copia-like"/>
</dbReference>
<dbReference type="PANTHER" id="PTHR42648:SF11">
    <property type="entry name" value="TRANSPOSON TY4-P GAG-POL POLYPROTEIN"/>
    <property type="match status" value="1"/>
</dbReference>
<dbReference type="GO" id="GO:0046872">
    <property type="term" value="F:metal ion binding"/>
    <property type="evidence" value="ECO:0007669"/>
    <property type="project" value="UniProtKB-KW"/>
</dbReference>
<feature type="domain" description="Integrase catalytic" evidence="10">
    <location>
        <begin position="1"/>
        <end position="71"/>
    </location>
</feature>
<proteinExistence type="predicted"/>
<organism evidence="11 12">
    <name type="scientific">Acanthamoeba castellanii (strain ATCC 30010 / Neff)</name>
    <dbReference type="NCBI Taxonomy" id="1257118"/>
    <lineage>
        <taxon>Eukaryota</taxon>
        <taxon>Amoebozoa</taxon>
        <taxon>Discosea</taxon>
        <taxon>Longamoebia</taxon>
        <taxon>Centramoebida</taxon>
        <taxon>Acanthamoebidae</taxon>
        <taxon>Acanthamoeba</taxon>
    </lineage>
</organism>
<evidence type="ECO:0000256" key="1">
    <source>
        <dbReference type="ARBA" id="ARBA00022722"/>
    </source>
</evidence>
<dbReference type="PROSITE" id="PS50994">
    <property type="entry name" value="INTEGRASE"/>
    <property type="match status" value="1"/>
</dbReference>
<keyword evidence="6" id="KW-0229">DNA integration</keyword>
<dbReference type="GO" id="GO:0016787">
    <property type="term" value="F:hydrolase activity"/>
    <property type="evidence" value="ECO:0007669"/>
    <property type="project" value="UniProtKB-KW"/>
</dbReference>
<dbReference type="EMBL" id="KB007885">
    <property type="protein sequence ID" value="ELR22382.1"/>
    <property type="molecule type" value="Genomic_DNA"/>
</dbReference>
<dbReference type="KEGG" id="acan:ACA1_253990"/>
<keyword evidence="8" id="KW-0808">Transferase</keyword>
<dbReference type="VEuPathDB" id="AmoebaDB:ACA1_253990"/>
<dbReference type="GO" id="GO:0003964">
    <property type="term" value="F:RNA-directed DNA polymerase activity"/>
    <property type="evidence" value="ECO:0007669"/>
    <property type="project" value="UniProtKB-KW"/>
</dbReference>
<dbReference type="InterPro" id="IPR036397">
    <property type="entry name" value="RNaseH_sf"/>
</dbReference>
<keyword evidence="7" id="KW-0695">RNA-directed DNA polymerase</keyword>
<evidence type="ECO:0000256" key="7">
    <source>
        <dbReference type="ARBA" id="ARBA00022918"/>
    </source>
</evidence>
<evidence type="ECO:0000256" key="9">
    <source>
        <dbReference type="ARBA" id="ARBA00023172"/>
    </source>
</evidence>
<keyword evidence="1" id="KW-0540">Nuclease</keyword>
<protein>
    <recommendedName>
        <fullName evidence="10">Integrase catalytic domain-containing protein</fullName>
    </recommendedName>
</protein>
<dbReference type="STRING" id="1257118.L8HAU8"/>
<evidence type="ECO:0000256" key="8">
    <source>
        <dbReference type="ARBA" id="ARBA00022932"/>
    </source>
</evidence>
<dbReference type="GO" id="GO:0003676">
    <property type="term" value="F:nucleic acid binding"/>
    <property type="evidence" value="ECO:0007669"/>
    <property type="project" value="InterPro"/>
</dbReference>
<dbReference type="RefSeq" id="XP_004367638.1">
    <property type="nucleotide sequence ID" value="XM_004367581.1"/>
</dbReference>